<accession>A0ABN1GA80</accession>
<reference evidence="2 3" key="1">
    <citation type="journal article" date="2019" name="Int. J. Syst. Evol. Microbiol.">
        <title>The Global Catalogue of Microorganisms (GCM) 10K type strain sequencing project: providing services to taxonomists for standard genome sequencing and annotation.</title>
        <authorList>
            <consortium name="The Broad Institute Genomics Platform"/>
            <consortium name="The Broad Institute Genome Sequencing Center for Infectious Disease"/>
            <person name="Wu L."/>
            <person name="Ma J."/>
        </authorList>
    </citation>
    <scope>NUCLEOTIDE SEQUENCE [LARGE SCALE GENOMIC DNA]</scope>
    <source>
        <strain evidence="2 3">JCM 15395</strain>
    </source>
</reference>
<evidence type="ECO:0000313" key="3">
    <source>
        <dbReference type="Proteomes" id="UP001500866"/>
    </source>
</evidence>
<feature type="transmembrane region" description="Helical" evidence="1">
    <location>
        <begin position="287"/>
        <end position="309"/>
    </location>
</feature>
<organism evidence="2 3">
    <name type="scientific">Virgibacillus siamensis</name>
    <dbReference type="NCBI Taxonomy" id="480071"/>
    <lineage>
        <taxon>Bacteria</taxon>
        <taxon>Bacillati</taxon>
        <taxon>Bacillota</taxon>
        <taxon>Bacilli</taxon>
        <taxon>Bacillales</taxon>
        <taxon>Bacillaceae</taxon>
        <taxon>Virgibacillus</taxon>
    </lineage>
</organism>
<dbReference type="RefSeq" id="WP_343813722.1">
    <property type="nucleotide sequence ID" value="NZ_BAAADS010000018.1"/>
</dbReference>
<feature type="transmembrane region" description="Helical" evidence="1">
    <location>
        <begin position="203"/>
        <end position="228"/>
    </location>
</feature>
<comment type="caution">
    <text evidence="2">The sequence shown here is derived from an EMBL/GenBank/DDBJ whole genome shotgun (WGS) entry which is preliminary data.</text>
</comment>
<feature type="transmembrane region" description="Helical" evidence="1">
    <location>
        <begin position="235"/>
        <end position="258"/>
    </location>
</feature>
<sequence length="316" mass="35273">MFFKLIGNEWMKLFNKISTYVMCGLVILGIAATAIFTFYNQQDEKLPGEEQWRTELTQENKELAKEEKEANNPYLESYAINQQAINDYRLEHGISPYEKENAWTYMDTNMSLVQLIGAFVIIVGAAIISQEFKTGTIKLLLVRSASRIQILAAKFVTAILFGLFLLLLLFVVSFAVGGLLFGFDGAATHLSASGGEVYEWSRTLYLGVSYLSSSVTLLMLTALAFMISSIFRSEAIAIAVSIVLLFIGSMATNMLAIVTDWAKYSLFANTNLNLYFEGGPIVEGMTLQFSIIMLVIYLALFLSLSFIIFKKRDVSI</sequence>
<feature type="transmembrane region" description="Helical" evidence="1">
    <location>
        <begin position="111"/>
        <end position="129"/>
    </location>
</feature>
<gene>
    <name evidence="2" type="ORF">GCM10009001_25500</name>
</gene>
<dbReference type="PANTHER" id="PTHR37305:SF1">
    <property type="entry name" value="MEMBRANE PROTEIN"/>
    <property type="match status" value="1"/>
</dbReference>
<keyword evidence="1" id="KW-0472">Membrane</keyword>
<keyword evidence="1" id="KW-0812">Transmembrane</keyword>
<keyword evidence="1" id="KW-1133">Transmembrane helix</keyword>
<keyword evidence="3" id="KW-1185">Reference proteome</keyword>
<dbReference type="Pfam" id="PF12679">
    <property type="entry name" value="ABC2_membrane_2"/>
    <property type="match status" value="1"/>
</dbReference>
<evidence type="ECO:0000256" key="1">
    <source>
        <dbReference type="SAM" id="Phobius"/>
    </source>
</evidence>
<dbReference type="PANTHER" id="PTHR37305">
    <property type="entry name" value="INTEGRAL MEMBRANE PROTEIN-RELATED"/>
    <property type="match status" value="1"/>
</dbReference>
<evidence type="ECO:0000313" key="2">
    <source>
        <dbReference type="EMBL" id="GAA0607105.1"/>
    </source>
</evidence>
<feature type="transmembrane region" description="Helical" evidence="1">
    <location>
        <begin position="150"/>
        <end position="183"/>
    </location>
</feature>
<protein>
    <submittedName>
        <fullName evidence="2">ABC transporter permease</fullName>
    </submittedName>
</protein>
<dbReference type="EMBL" id="BAAADS010000018">
    <property type="protein sequence ID" value="GAA0607105.1"/>
    <property type="molecule type" value="Genomic_DNA"/>
</dbReference>
<dbReference type="Proteomes" id="UP001500866">
    <property type="component" value="Unassembled WGS sequence"/>
</dbReference>
<feature type="transmembrane region" description="Helical" evidence="1">
    <location>
        <begin position="20"/>
        <end position="39"/>
    </location>
</feature>
<proteinExistence type="predicted"/>
<name>A0ABN1GA80_9BACI</name>